<dbReference type="EMBL" id="FNBW01000003">
    <property type="protein sequence ID" value="SDF45719.1"/>
    <property type="molecule type" value="Genomic_DNA"/>
</dbReference>
<dbReference type="AlphaFoldDB" id="A0A8G2BG20"/>
<dbReference type="InterPro" id="IPR017850">
    <property type="entry name" value="Alkaline_phosphatase_core_sf"/>
</dbReference>
<dbReference type="PANTHER" id="PTHR45953">
    <property type="entry name" value="IDURONATE 2-SULFATASE"/>
    <property type="match status" value="1"/>
</dbReference>
<protein>
    <submittedName>
        <fullName evidence="5">Arylsulfatase A</fullName>
    </submittedName>
</protein>
<keyword evidence="6" id="KW-1185">Reference proteome</keyword>
<evidence type="ECO:0000256" key="2">
    <source>
        <dbReference type="ARBA" id="ARBA00022801"/>
    </source>
</evidence>
<dbReference type="Pfam" id="PF00884">
    <property type="entry name" value="Sulfatase"/>
    <property type="match status" value="1"/>
</dbReference>
<evidence type="ECO:0000256" key="3">
    <source>
        <dbReference type="SAM" id="MobiDB-lite"/>
    </source>
</evidence>
<name>A0A8G2BG20_9PROT</name>
<evidence type="ECO:0000313" key="5">
    <source>
        <dbReference type="EMBL" id="SDF45719.1"/>
    </source>
</evidence>
<dbReference type="InterPro" id="IPR000917">
    <property type="entry name" value="Sulfatase_N"/>
</dbReference>
<gene>
    <name evidence="5" type="ORF">SAMN05660686_01432</name>
</gene>
<dbReference type="PANTHER" id="PTHR45953:SF1">
    <property type="entry name" value="IDURONATE 2-SULFATASE"/>
    <property type="match status" value="1"/>
</dbReference>
<sequence length="516" mass="57430">MSLRPNVLLITLDQFRGDCLSALGHPNVRTPHLDALAGDGVLFTDHWAQCAPCSPGRASLLTGLYQMNHRVLRNGTPLDRRHPTLATEARKVGYDPMLFGYTDQSADPRAISPTSPRMRIYEGVAPDFAVHTPLGEDGTLWRQWLAGRGTDPGDEPKRIWRPNGGDLPPTGAHAEPPAFGAEETETAFLTGRVIEHLRDRDGSDPWFLHVSHLRPHPPFVVPEPYNTMVAPADVALPIRAASRADQAAMHPYLRYAMERTALSSFVYEAPGLVADLDDDSVRTIRAVYYGMIAEVDAQVGRLMAFLKERGTYDDTLIVVTSDHGELLGDHHLFGKLGWFDGAYRIPLIVKPAGSPVFGRVDIITEAVDVAPTIMQAIGVARPPAMNGRSLLPFLHGEMPDTWRNAAHWEFDFRETASGEAERALGLPLDACQLTTIRDDRYKYVHFSGLPPLLFDLGRDPHELDNRADDEDYRDIRAMYAERMLSWRAVHQDRTLTGWDLTAPGGPLHRSPDRGQW</sequence>
<dbReference type="RefSeq" id="WP_093149189.1">
    <property type="nucleotide sequence ID" value="NZ_FNBW01000003.1"/>
</dbReference>
<feature type="region of interest" description="Disordered" evidence="3">
    <location>
        <begin position="148"/>
        <end position="170"/>
    </location>
</feature>
<dbReference type="GO" id="GO:0008484">
    <property type="term" value="F:sulfuric ester hydrolase activity"/>
    <property type="evidence" value="ECO:0007669"/>
    <property type="project" value="TreeGrafter"/>
</dbReference>
<feature type="domain" description="Sulfatase N-terminal" evidence="4">
    <location>
        <begin position="5"/>
        <end position="379"/>
    </location>
</feature>
<evidence type="ECO:0000256" key="1">
    <source>
        <dbReference type="ARBA" id="ARBA00022723"/>
    </source>
</evidence>
<dbReference type="OrthoDB" id="9795675at2"/>
<dbReference type="CDD" id="cd16028">
    <property type="entry name" value="PMH"/>
    <property type="match status" value="1"/>
</dbReference>
<dbReference type="SUPFAM" id="SSF53649">
    <property type="entry name" value="Alkaline phosphatase-like"/>
    <property type="match status" value="1"/>
</dbReference>
<reference evidence="5 6" key="1">
    <citation type="submission" date="2016-10" db="EMBL/GenBank/DDBJ databases">
        <authorList>
            <person name="Varghese N."/>
            <person name="Submissions S."/>
        </authorList>
    </citation>
    <scope>NUCLEOTIDE SEQUENCE [LARGE SCALE GENOMIC DNA]</scope>
    <source>
        <strain evidence="5 6">DSM 18839</strain>
    </source>
</reference>
<dbReference type="GO" id="GO:0005737">
    <property type="term" value="C:cytoplasm"/>
    <property type="evidence" value="ECO:0007669"/>
    <property type="project" value="TreeGrafter"/>
</dbReference>
<keyword evidence="2" id="KW-0378">Hydrolase</keyword>
<evidence type="ECO:0000259" key="4">
    <source>
        <dbReference type="Pfam" id="PF00884"/>
    </source>
</evidence>
<proteinExistence type="predicted"/>
<dbReference type="GO" id="GO:0046872">
    <property type="term" value="F:metal ion binding"/>
    <property type="evidence" value="ECO:0007669"/>
    <property type="project" value="UniProtKB-KW"/>
</dbReference>
<keyword evidence="1" id="KW-0479">Metal-binding</keyword>
<dbReference type="Gene3D" id="3.40.720.10">
    <property type="entry name" value="Alkaline Phosphatase, subunit A"/>
    <property type="match status" value="1"/>
</dbReference>
<comment type="caution">
    <text evidence="5">The sequence shown here is derived from an EMBL/GenBank/DDBJ whole genome shotgun (WGS) entry which is preliminary data.</text>
</comment>
<organism evidence="5 6">
    <name type="scientific">Thalassobaculum litoreum DSM 18839</name>
    <dbReference type="NCBI Taxonomy" id="1123362"/>
    <lineage>
        <taxon>Bacteria</taxon>
        <taxon>Pseudomonadati</taxon>
        <taxon>Pseudomonadota</taxon>
        <taxon>Alphaproteobacteria</taxon>
        <taxon>Rhodospirillales</taxon>
        <taxon>Thalassobaculaceae</taxon>
        <taxon>Thalassobaculum</taxon>
    </lineage>
</organism>
<evidence type="ECO:0000313" key="6">
    <source>
        <dbReference type="Proteomes" id="UP000198615"/>
    </source>
</evidence>
<dbReference type="Proteomes" id="UP000198615">
    <property type="component" value="Unassembled WGS sequence"/>
</dbReference>
<accession>A0A8G2BG20</accession>